<dbReference type="SMART" id="SM00387">
    <property type="entry name" value="HATPase_c"/>
    <property type="match status" value="1"/>
</dbReference>
<dbReference type="InterPro" id="IPR005467">
    <property type="entry name" value="His_kinase_dom"/>
</dbReference>
<dbReference type="InterPro" id="IPR003660">
    <property type="entry name" value="HAMP_dom"/>
</dbReference>
<feature type="domain" description="Histidine kinase" evidence="11">
    <location>
        <begin position="229"/>
        <end position="433"/>
    </location>
</feature>
<evidence type="ECO:0000256" key="1">
    <source>
        <dbReference type="ARBA" id="ARBA00000085"/>
    </source>
</evidence>
<feature type="transmembrane region" description="Helical" evidence="10">
    <location>
        <begin position="12"/>
        <end position="34"/>
    </location>
</feature>
<sequence>MTAGLSLRVKLTLGYVLVFTVILLLGGLGVYFAAERTLMNSLDDSLRSNISLAQGSLEMDNGQVRFTPELKPAGEISIELLKADGTVIAQVGDREKAPTTPQAVKVGLSSVGTERVLTQALPNHQFLRVAKPTESTSEFLETLARILLLGSTAMIALACAAGYWLAHRALKPVDAVARTAKSIAQQGDYAQRVPHAPGQDEMARLTGTVNEMLDQLAGTIEREKQFARIAAHELRTPLATLQGRLEVTLDRPRSAPEYKKALTGMQGMVGDLTQLSESLLALARTDAPVQLERVEMAAVAFKVSETLEDTAARYHKQIHLDLEESWVQAERDGLERAITNLLENALKYGENGQVTLRVKAGEVMVENAGSGPAQDRWEQLLKPFERGPGMQGVSGSGLGLALVASLARRWQAQLLPQWRPGLFSIRLIFPQERP</sequence>
<keyword evidence="8 10" id="KW-1133">Transmembrane helix</keyword>
<keyword evidence="10" id="KW-0472">Membrane</keyword>
<dbReference type="PANTHER" id="PTHR45436:SF5">
    <property type="entry name" value="SENSOR HISTIDINE KINASE TRCS"/>
    <property type="match status" value="1"/>
</dbReference>
<evidence type="ECO:0000256" key="8">
    <source>
        <dbReference type="ARBA" id="ARBA00022989"/>
    </source>
</evidence>
<keyword evidence="7 13" id="KW-0418">Kinase</keyword>
<dbReference type="InterPro" id="IPR036097">
    <property type="entry name" value="HisK_dim/P_sf"/>
</dbReference>
<dbReference type="PROSITE" id="PS50885">
    <property type="entry name" value="HAMP"/>
    <property type="match status" value="1"/>
</dbReference>
<evidence type="ECO:0000313" key="14">
    <source>
        <dbReference type="Proteomes" id="UP001458946"/>
    </source>
</evidence>
<dbReference type="InterPro" id="IPR003661">
    <property type="entry name" value="HisK_dim/P_dom"/>
</dbReference>
<protein>
    <recommendedName>
        <fullName evidence="3">histidine kinase</fullName>
        <ecNumber evidence="3">2.7.13.3</ecNumber>
    </recommendedName>
</protein>
<dbReference type="SUPFAM" id="SSF158472">
    <property type="entry name" value="HAMP domain-like"/>
    <property type="match status" value="1"/>
</dbReference>
<dbReference type="Pfam" id="PF00512">
    <property type="entry name" value="HisKA"/>
    <property type="match status" value="1"/>
</dbReference>
<evidence type="ECO:0000313" key="13">
    <source>
        <dbReference type="EMBL" id="GAA5503798.1"/>
    </source>
</evidence>
<evidence type="ECO:0000259" key="11">
    <source>
        <dbReference type="PROSITE" id="PS50109"/>
    </source>
</evidence>
<dbReference type="PROSITE" id="PS50109">
    <property type="entry name" value="HIS_KIN"/>
    <property type="match status" value="1"/>
</dbReference>
<dbReference type="Gene3D" id="1.10.287.130">
    <property type="match status" value="1"/>
</dbReference>
<organism evidence="13 14">
    <name type="scientific">Deinococcus xinjiangensis</name>
    <dbReference type="NCBI Taxonomy" id="457454"/>
    <lineage>
        <taxon>Bacteria</taxon>
        <taxon>Thermotogati</taxon>
        <taxon>Deinococcota</taxon>
        <taxon>Deinococci</taxon>
        <taxon>Deinococcales</taxon>
        <taxon>Deinococcaceae</taxon>
        <taxon>Deinococcus</taxon>
    </lineage>
</organism>
<keyword evidence="6 10" id="KW-0812">Transmembrane</keyword>
<dbReference type="SMART" id="SM00388">
    <property type="entry name" value="HisKA"/>
    <property type="match status" value="1"/>
</dbReference>
<dbReference type="InterPro" id="IPR003594">
    <property type="entry name" value="HATPase_dom"/>
</dbReference>
<evidence type="ECO:0000256" key="10">
    <source>
        <dbReference type="SAM" id="Phobius"/>
    </source>
</evidence>
<accession>A0ABP9VK87</accession>
<comment type="caution">
    <text evidence="13">The sequence shown here is derived from an EMBL/GenBank/DDBJ whole genome shotgun (WGS) entry which is preliminary data.</text>
</comment>
<dbReference type="EMBL" id="BAABRN010000068">
    <property type="protein sequence ID" value="GAA5503798.1"/>
    <property type="molecule type" value="Genomic_DNA"/>
</dbReference>
<reference evidence="13 14" key="1">
    <citation type="submission" date="2024-02" db="EMBL/GenBank/DDBJ databases">
        <title>Deinococcus xinjiangensis NBRC 107630.</title>
        <authorList>
            <person name="Ichikawa N."/>
            <person name="Katano-Makiyama Y."/>
            <person name="Hidaka K."/>
        </authorList>
    </citation>
    <scope>NUCLEOTIDE SEQUENCE [LARGE SCALE GENOMIC DNA]</scope>
    <source>
        <strain evidence="13 14">NBRC 107630</strain>
    </source>
</reference>
<comment type="catalytic activity">
    <reaction evidence="1">
        <text>ATP + protein L-histidine = ADP + protein N-phospho-L-histidine.</text>
        <dbReference type="EC" id="2.7.13.3"/>
    </reaction>
</comment>
<dbReference type="Gene3D" id="3.30.565.10">
    <property type="entry name" value="Histidine kinase-like ATPase, C-terminal domain"/>
    <property type="match status" value="1"/>
</dbReference>
<dbReference type="SUPFAM" id="SSF47384">
    <property type="entry name" value="Homodimeric domain of signal transducing histidine kinase"/>
    <property type="match status" value="1"/>
</dbReference>
<feature type="domain" description="HAMP" evidence="12">
    <location>
        <begin position="167"/>
        <end position="221"/>
    </location>
</feature>
<comment type="subcellular location">
    <subcellularLocation>
        <location evidence="2">Membrane</location>
    </subcellularLocation>
</comment>
<dbReference type="RefSeq" id="WP_353543771.1">
    <property type="nucleotide sequence ID" value="NZ_BAABRN010000068.1"/>
</dbReference>
<dbReference type="Pfam" id="PF00672">
    <property type="entry name" value="HAMP"/>
    <property type="match status" value="1"/>
</dbReference>
<dbReference type="CDD" id="cd06225">
    <property type="entry name" value="HAMP"/>
    <property type="match status" value="1"/>
</dbReference>
<dbReference type="GO" id="GO:0016301">
    <property type="term" value="F:kinase activity"/>
    <property type="evidence" value="ECO:0007669"/>
    <property type="project" value="UniProtKB-KW"/>
</dbReference>
<dbReference type="SMART" id="SM00304">
    <property type="entry name" value="HAMP"/>
    <property type="match status" value="1"/>
</dbReference>
<dbReference type="Proteomes" id="UP001458946">
    <property type="component" value="Unassembled WGS sequence"/>
</dbReference>
<evidence type="ECO:0000256" key="9">
    <source>
        <dbReference type="ARBA" id="ARBA00023012"/>
    </source>
</evidence>
<gene>
    <name evidence="13" type="primary">mprB</name>
    <name evidence="13" type="ORF">Dxin01_03561</name>
</gene>
<dbReference type="PANTHER" id="PTHR45436">
    <property type="entry name" value="SENSOR HISTIDINE KINASE YKOH"/>
    <property type="match status" value="1"/>
</dbReference>
<dbReference type="InterPro" id="IPR050428">
    <property type="entry name" value="TCS_sensor_his_kinase"/>
</dbReference>
<evidence type="ECO:0000256" key="2">
    <source>
        <dbReference type="ARBA" id="ARBA00004370"/>
    </source>
</evidence>
<dbReference type="Gene3D" id="6.10.340.10">
    <property type="match status" value="1"/>
</dbReference>
<keyword evidence="14" id="KW-1185">Reference proteome</keyword>
<dbReference type="CDD" id="cd00082">
    <property type="entry name" value="HisKA"/>
    <property type="match status" value="1"/>
</dbReference>
<keyword evidence="9" id="KW-0902">Two-component regulatory system</keyword>
<evidence type="ECO:0000256" key="7">
    <source>
        <dbReference type="ARBA" id="ARBA00022777"/>
    </source>
</evidence>
<keyword evidence="4" id="KW-0597">Phosphoprotein</keyword>
<evidence type="ECO:0000256" key="3">
    <source>
        <dbReference type="ARBA" id="ARBA00012438"/>
    </source>
</evidence>
<dbReference type="SUPFAM" id="SSF55874">
    <property type="entry name" value="ATPase domain of HSP90 chaperone/DNA topoisomerase II/histidine kinase"/>
    <property type="match status" value="1"/>
</dbReference>
<dbReference type="InterPro" id="IPR036890">
    <property type="entry name" value="HATPase_C_sf"/>
</dbReference>
<dbReference type="EC" id="2.7.13.3" evidence="3"/>
<evidence type="ECO:0000256" key="5">
    <source>
        <dbReference type="ARBA" id="ARBA00022679"/>
    </source>
</evidence>
<keyword evidence="5" id="KW-0808">Transferase</keyword>
<evidence type="ECO:0000256" key="6">
    <source>
        <dbReference type="ARBA" id="ARBA00022692"/>
    </source>
</evidence>
<name>A0ABP9VK87_9DEIO</name>
<proteinExistence type="predicted"/>
<evidence type="ECO:0000256" key="4">
    <source>
        <dbReference type="ARBA" id="ARBA00022553"/>
    </source>
</evidence>
<evidence type="ECO:0000259" key="12">
    <source>
        <dbReference type="PROSITE" id="PS50885"/>
    </source>
</evidence>
<dbReference type="Pfam" id="PF02518">
    <property type="entry name" value="HATPase_c"/>
    <property type="match status" value="1"/>
</dbReference>